<keyword evidence="5" id="KW-1185">Reference proteome</keyword>
<dbReference type="Gene3D" id="3.30.565.10">
    <property type="entry name" value="Histidine kinase-like ATPase, C-terminal domain"/>
    <property type="match status" value="1"/>
</dbReference>
<evidence type="ECO:0000313" key="4">
    <source>
        <dbReference type="EMBL" id="MBB5494174.1"/>
    </source>
</evidence>
<dbReference type="EMBL" id="JACHDO010000001">
    <property type="protein sequence ID" value="MBB5494174.1"/>
    <property type="molecule type" value="Genomic_DNA"/>
</dbReference>
<name>A0A840WDG6_9ACTN</name>
<reference evidence="4 5" key="1">
    <citation type="submission" date="2020-08" db="EMBL/GenBank/DDBJ databases">
        <title>Sequencing the genomes of 1000 actinobacteria strains.</title>
        <authorList>
            <person name="Klenk H.-P."/>
        </authorList>
    </citation>
    <scope>NUCLEOTIDE SEQUENCE [LARGE SCALE GENOMIC DNA]</scope>
    <source>
        <strain evidence="4 5">DSM 44598</strain>
    </source>
</reference>
<feature type="domain" description="Histidine kinase/HSP90-like ATPase" evidence="3">
    <location>
        <begin position="25"/>
        <end position="139"/>
    </location>
</feature>
<comment type="caution">
    <text evidence="4">The sequence shown here is derived from an EMBL/GenBank/DDBJ whole genome shotgun (WGS) entry which is preliminary data.</text>
</comment>
<dbReference type="InterPro" id="IPR050267">
    <property type="entry name" value="Anti-sigma-factor_SerPK"/>
</dbReference>
<evidence type="ECO:0000256" key="1">
    <source>
        <dbReference type="ARBA" id="ARBA00022527"/>
    </source>
</evidence>
<organism evidence="4 5">
    <name type="scientific">Nocardiopsis metallicus</name>
    <dbReference type="NCBI Taxonomy" id="179819"/>
    <lineage>
        <taxon>Bacteria</taxon>
        <taxon>Bacillati</taxon>
        <taxon>Actinomycetota</taxon>
        <taxon>Actinomycetes</taxon>
        <taxon>Streptosporangiales</taxon>
        <taxon>Nocardiopsidaceae</taxon>
        <taxon>Nocardiopsis</taxon>
    </lineage>
</organism>
<dbReference type="CDD" id="cd16936">
    <property type="entry name" value="HATPase_RsbW-like"/>
    <property type="match status" value="1"/>
</dbReference>
<evidence type="ECO:0000259" key="3">
    <source>
        <dbReference type="Pfam" id="PF13581"/>
    </source>
</evidence>
<dbReference type="RefSeq" id="WP_312893982.1">
    <property type="nucleotide sequence ID" value="NZ_BAAAKM010000094.1"/>
</dbReference>
<keyword evidence="1" id="KW-0808">Transferase</keyword>
<dbReference type="InterPro" id="IPR036890">
    <property type="entry name" value="HATPase_C_sf"/>
</dbReference>
<dbReference type="Proteomes" id="UP000579647">
    <property type="component" value="Unassembled WGS sequence"/>
</dbReference>
<sequence>MSILPQMPTPAYPGRRWEARQYPGTPSTCPRFRAELRSDLESLAGVPRHIREDVELCASEAFANAVTHSRSQRSGGTVIRMLSTPIVMGRQTTLRLSVIDDGPLDARPMFPPARRSVENWAQAESGRGLQLIHQLANEWGTQRWAEPDSLSVLGTVLWAEFTYPTATATTVSSAPCVCGGAR</sequence>
<keyword evidence="1" id="KW-0418">Kinase</keyword>
<feature type="region of interest" description="Disordered" evidence="2">
    <location>
        <begin position="1"/>
        <end position="24"/>
    </location>
</feature>
<proteinExistence type="predicted"/>
<dbReference type="SUPFAM" id="SSF55874">
    <property type="entry name" value="ATPase domain of HSP90 chaperone/DNA topoisomerase II/histidine kinase"/>
    <property type="match status" value="1"/>
</dbReference>
<dbReference type="PANTHER" id="PTHR35526">
    <property type="entry name" value="ANTI-SIGMA-F FACTOR RSBW-RELATED"/>
    <property type="match status" value="1"/>
</dbReference>
<dbReference type="Pfam" id="PF13581">
    <property type="entry name" value="HATPase_c_2"/>
    <property type="match status" value="1"/>
</dbReference>
<accession>A0A840WDG6</accession>
<evidence type="ECO:0000313" key="5">
    <source>
        <dbReference type="Proteomes" id="UP000579647"/>
    </source>
</evidence>
<evidence type="ECO:0000256" key="2">
    <source>
        <dbReference type="SAM" id="MobiDB-lite"/>
    </source>
</evidence>
<dbReference type="AlphaFoldDB" id="A0A840WDG6"/>
<protein>
    <submittedName>
        <fullName evidence="4">Anti-sigma regulatory factor (Ser/Thr protein kinase)</fullName>
    </submittedName>
</protein>
<dbReference type="InterPro" id="IPR003594">
    <property type="entry name" value="HATPase_dom"/>
</dbReference>
<gene>
    <name evidence="4" type="ORF">HNR07_005311</name>
</gene>
<dbReference type="PANTHER" id="PTHR35526:SF3">
    <property type="entry name" value="ANTI-SIGMA-F FACTOR RSBW"/>
    <property type="match status" value="1"/>
</dbReference>
<keyword evidence="1" id="KW-0723">Serine/threonine-protein kinase</keyword>
<dbReference type="GO" id="GO:0004674">
    <property type="term" value="F:protein serine/threonine kinase activity"/>
    <property type="evidence" value="ECO:0007669"/>
    <property type="project" value="UniProtKB-KW"/>
</dbReference>